<name>G7YCN8_CLOSI</name>
<evidence type="ECO:0000256" key="8">
    <source>
        <dbReference type="ARBA" id="ARBA00023136"/>
    </source>
</evidence>
<dbReference type="SMART" id="SM00458">
    <property type="entry name" value="RICIN"/>
    <property type="match status" value="1"/>
</dbReference>
<dbReference type="EMBL" id="DF143073">
    <property type="protein sequence ID" value="GAA50722.1"/>
    <property type="molecule type" value="Genomic_DNA"/>
</dbReference>
<comment type="cofactor">
    <cofactor evidence="11">
        <name>Mn(2+)</name>
        <dbReference type="ChEBI" id="CHEBI:29035"/>
    </cofactor>
</comment>
<dbReference type="FunFam" id="3.90.550.10:FF:000029">
    <property type="entry name" value="Polypeptide N-acetylgalactosaminyltransferase"/>
    <property type="match status" value="1"/>
</dbReference>
<gene>
    <name evidence="13" type="ORF">CLF_104955</name>
</gene>
<keyword evidence="11" id="KW-0464">Manganese</keyword>
<feature type="domain" description="Ricin B lectin" evidence="12">
    <location>
        <begin position="589"/>
        <end position="722"/>
    </location>
</feature>
<dbReference type="Pfam" id="PF00652">
    <property type="entry name" value="Ricin_B_lectin"/>
    <property type="match status" value="1"/>
</dbReference>
<keyword evidence="6" id="KW-1133">Transmembrane helix</keyword>
<evidence type="ECO:0000256" key="7">
    <source>
        <dbReference type="ARBA" id="ARBA00023034"/>
    </source>
</evidence>
<dbReference type="GO" id="GO:0004653">
    <property type="term" value="F:polypeptide N-acetylgalactosaminyltransferase activity"/>
    <property type="evidence" value="ECO:0007669"/>
    <property type="project" value="TreeGrafter"/>
</dbReference>
<keyword evidence="11" id="KW-0328">Glycosyltransferase</keyword>
<dbReference type="GO" id="GO:0006493">
    <property type="term" value="P:protein O-linked glycosylation"/>
    <property type="evidence" value="ECO:0007669"/>
    <property type="project" value="TreeGrafter"/>
</dbReference>
<evidence type="ECO:0000256" key="4">
    <source>
        <dbReference type="ARBA" id="ARBA00022734"/>
    </source>
</evidence>
<evidence type="ECO:0000256" key="2">
    <source>
        <dbReference type="ARBA" id="ARBA00005680"/>
    </source>
</evidence>
<evidence type="ECO:0000256" key="11">
    <source>
        <dbReference type="RuleBase" id="RU361242"/>
    </source>
</evidence>
<evidence type="ECO:0000256" key="9">
    <source>
        <dbReference type="ARBA" id="ARBA00023157"/>
    </source>
</evidence>
<protein>
    <recommendedName>
        <fullName evidence="11">Polypeptide N-acetylgalactosaminyltransferase</fullName>
        <ecNumber evidence="11">2.4.1.-</ecNumber>
    </recommendedName>
    <alternativeName>
        <fullName evidence="11">Protein-UDP acetylgalactosaminyltransferase</fullName>
    </alternativeName>
</protein>
<evidence type="ECO:0000313" key="14">
    <source>
        <dbReference type="Proteomes" id="UP000008909"/>
    </source>
</evidence>
<dbReference type="Pfam" id="PF00535">
    <property type="entry name" value="Glycos_transf_2"/>
    <property type="match status" value="1"/>
</dbReference>
<dbReference type="Gene3D" id="2.80.10.50">
    <property type="match status" value="1"/>
</dbReference>
<dbReference type="AlphaFoldDB" id="G7YCN8"/>
<dbReference type="CDD" id="cd02510">
    <property type="entry name" value="pp-GalNAc-T"/>
    <property type="match status" value="1"/>
</dbReference>
<dbReference type="UniPathway" id="UPA00378"/>
<keyword evidence="3" id="KW-0812">Transmembrane</keyword>
<keyword evidence="10" id="KW-0325">Glycoprotein</keyword>
<dbReference type="Proteomes" id="UP000008909">
    <property type="component" value="Unassembled WGS sequence"/>
</dbReference>
<dbReference type="PANTHER" id="PTHR11675:SF134">
    <property type="entry name" value="N-ACETYLGALACTOSAMINYLTRANSFERASE 4-RELATED"/>
    <property type="match status" value="1"/>
</dbReference>
<dbReference type="InterPro" id="IPR045885">
    <property type="entry name" value="GalNAc-T"/>
</dbReference>
<evidence type="ECO:0000256" key="1">
    <source>
        <dbReference type="ARBA" id="ARBA00004323"/>
    </source>
</evidence>
<evidence type="ECO:0000256" key="10">
    <source>
        <dbReference type="ARBA" id="ARBA00023180"/>
    </source>
</evidence>
<comment type="subcellular location">
    <subcellularLocation>
        <location evidence="1 11">Golgi apparatus membrane</location>
        <topology evidence="1 11">Single-pass type II membrane protein</topology>
    </subcellularLocation>
</comment>
<evidence type="ECO:0000256" key="6">
    <source>
        <dbReference type="ARBA" id="ARBA00022989"/>
    </source>
</evidence>
<organism evidence="13 14">
    <name type="scientific">Clonorchis sinensis</name>
    <name type="common">Chinese liver fluke</name>
    <dbReference type="NCBI Taxonomy" id="79923"/>
    <lineage>
        <taxon>Eukaryota</taxon>
        <taxon>Metazoa</taxon>
        <taxon>Spiralia</taxon>
        <taxon>Lophotrochozoa</taxon>
        <taxon>Platyhelminthes</taxon>
        <taxon>Trematoda</taxon>
        <taxon>Digenea</taxon>
        <taxon>Opisthorchiida</taxon>
        <taxon>Opisthorchiata</taxon>
        <taxon>Opisthorchiidae</taxon>
        <taxon>Clonorchis</taxon>
    </lineage>
</organism>
<evidence type="ECO:0000256" key="3">
    <source>
        <dbReference type="ARBA" id="ARBA00022692"/>
    </source>
</evidence>
<dbReference type="InterPro" id="IPR001173">
    <property type="entry name" value="Glyco_trans_2-like"/>
</dbReference>
<keyword evidence="11 13" id="KW-0808">Transferase</keyword>
<keyword evidence="5" id="KW-0735">Signal-anchor</keyword>
<keyword evidence="14" id="KW-1185">Reference proteome</keyword>
<dbReference type="Gene3D" id="3.90.550.10">
    <property type="entry name" value="Spore Coat Polysaccharide Biosynthesis Protein SpsA, Chain A"/>
    <property type="match status" value="1"/>
</dbReference>
<keyword evidence="9 11" id="KW-1015">Disulfide bond</keyword>
<comment type="similarity">
    <text evidence="2 11">Belongs to the glycosyltransferase 2 family. GalNAc-T subfamily.</text>
</comment>
<keyword evidence="7 11" id="KW-0333">Golgi apparatus</keyword>
<dbReference type="GO" id="GO:0000139">
    <property type="term" value="C:Golgi membrane"/>
    <property type="evidence" value="ECO:0007669"/>
    <property type="project" value="UniProtKB-SubCell"/>
</dbReference>
<reference key="2">
    <citation type="submission" date="2011-10" db="EMBL/GenBank/DDBJ databases">
        <title>The genome and transcriptome sequence of Clonorchis sinensis provide insights into the carcinogenic liver fluke.</title>
        <authorList>
            <person name="Wang X."/>
            <person name="Huang Y."/>
            <person name="Chen W."/>
            <person name="Liu H."/>
            <person name="Guo L."/>
            <person name="Chen Y."/>
            <person name="Luo F."/>
            <person name="Zhou W."/>
            <person name="Sun J."/>
            <person name="Mao Q."/>
            <person name="Liang P."/>
            <person name="Zhou C."/>
            <person name="Tian Y."/>
            <person name="Men J."/>
            <person name="Lv X."/>
            <person name="Huang L."/>
            <person name="Zhou J."/>
            <person name="Hu Y."/>
            <person name="Li R."/>
            <person name="Zhang F."/>
            <person name="Lei H."/>
            <person name="Li X."/>
            <person name="Hu X."/>
            <person name="Liang C."/>
            <person name="Xu J."/>
            <person name="Wu Z."/>
            <person name="Yu X."/>
        </authorList>
    </citation>
    <scope>NUCLEOTIDE SEQUENCE</scope>
    <source>
        <strain>Henan</strain>
    </source>
</reference>
<dbReference type="InterPro" id="IPR000772">
    <property type="entry name" value="Ricin_B_lectin"/>
</dbReference>
<dbReference type="SUPFAM" id="SSF53448">
    <property type="entry name" value="Nucleotide-diphospho-sugar transferases"/>
    <property type="match status" value="1"/>
</dbReference>
<dbReference type="SUPFAM" id="SSF50370">
    <property type="entry name" value="Ricin B-like lectins"/>
    <property type="match status" value="1"/>
</dbReference>
<accession>G7YCN8</accession>
<reference evidence="13" key="1">
    <citation type="journal article" date="2011" name="Genome Biol.">
        <title>The draft genome of the carcinogenic human liver fluke Clonorchis sinensis.</title>
        <authorList>
            <person name="Wang X."/>
            <person name="Chen W."/>
            <person name="Huang Y."/>
            <person name="Sun J."/>
            <person name="Men J."/>
            <person name="Liu H."/>
            <person name="Luo F."/>
            <person name="Guo L."/>
            <person name="Lv X."/>
            <person name="Deng C."/>
            <person name="Zhou C."/>
            <person name="Fan Y."/>
            <person name="Li X."/>
            <person name="Huang L."/>
            <person name="Hu Y."/>
            <person name="Liang C."/>
            <person name="Hu X."/>
            <person name="Xu J."/>
            <person name="Yu X."/>
        </authorList>
    </citation>
    <scope>NUCLEOTIDE SEQUENCE [LARGE SCALE GENOMIC DNA]</scope>
    <source>
        <strain evidence="13">Henan</strain>
    </source>
</reference>
<dbReference type="InterPro" id="IPR035992">
    <property type="entry name" value="Ricin_B-like_lectins"/>
</dbReference>
<proteinExistence type="inferred from homology"/>
<sequence length="738" mass="84027">MSFGGDSANSFVMHGEKGPEDITRIDAKKDLGIWLSPNLSFSLHLEKSAQKAFAVLRMIRRTFSRITRTDFQILYGAYVRPLLEYANPVVYSGRTKDVILIERVQRAATKMVAGLKSMDYETRLAVLALFPLEYRRLRGDLILTYALFEQGLANSYVLRYLMCLLVPSCIVWLFYWPEHAEVKHEPDPAPVTSTLISYEDINLAKEEANRVGPGEQGAAVRLFGEQKVESEKFLNQNGFNTYISDMIAIDRSVADIRHPKCKAMLYLAKLPSVSLVIPFFQENWNALLRTFVSSLKRSPPGLIKEVILVDDGSTREYLKGPLDRYLEQHYPDGLVRVIRSPKREGLITARIRGARAATGEVLVFLDSHCEANPNWLPPLVDPIARDYKVVTCPFIDVISADTFEYRAQDEGARGAFDWELFYKRLPKLPQDLPHPERPFDSPVMAGGLFAISAKWFWELGGYDPGLVIWGGEQYELSFKIWMCGGRMIDIPCSRIGHIYRTHPTDFPSAGLGDFLGKNYKRVAETWMDEYKEYIYSRRPHYRHIDAGDLSEQKAVRERLHCKPFKWFMETIAFDLTKKYPLVEPVSAATGDVRPVVDQTLCVDAEGATKTEPIKLKKCVEYVGGNGVQKFELSYADDIRPVKHKNCWDLPHAGQNAAVVMFECHGLHGNQHWIVEPLEEDNRNPIIIKHALTNHCLEADVTASKVVTNVCNRDVVAQRWVWEKLQFDEAKDSKKRAGL</sequence>
<comment type="pathway">
    <text evidence="11">Protein modification; protein glycosylation.</text>
</comment>
<evidence type="ECO:0000259" key="12">
    <source>
        <dbReference type="SMART" id="SM00458"/>
    </source>
</evidence>
<keyword evidence="8" id="KW-0472">Membrane</keyword>
<keyword evidence="4 11" id="KW-0430">Lectin</keyword>
<evidence type="ECO:0000256" key="5">
    <source>
        <dbReference type="ARBA" id="ARBA00022968"/>
    </source>
</evidence>
<dbReference type="PROSITE" id="PS50231">
    <property type="entry name" value="RICIN_B_LECTIN"/>
    <property type="match status" value="1"/>
</dbReference>
<dbReference type="GO" id="GO:0030246">
    <property type="term" value="F:carbohydrate binding"/>
    <property type="evidence" value="ECO:0007669"/>
    <property type="project" value="UniProtKB-KW"/>
</dbReference>
<dbReference type="EC" id="2.4.1.-" evidence="11"/>
<dbReference type="InterPro" id="IPR029044">
    <property type="entry name" value="Nucleotide-diphossugar_trans"/>
</dbReference>
<evidence type="ECO:0000313" key="13">
    <source>
        <dbReference type="EMBL" id="GAA50722.1"/>
    </source>
</evidence>
<dbReference type="PANTHER" id="PTHR11675">
    <property type="entry name" value="N-ACETYLGALACTOSAMINYLTRANSFERASE"/>
    <property type="match status" value="1"/>
</dbReference>